<dbReference type="Pfam" id="PF00583">
    <property type="entry name" value="Acetyltransf_1"/>
    <property type="match status" value="1"/>
</dbReference>
<feature type="domain" description="N-acetyltransferase" evidence="1">
    <location>
        <begin position="32"/>
        <end position="202"/>
    </location>
</feature>
<protein>
    <recommendedName>
        <fullName evidence="1">N-acetyltransferase domain-containing protein</fullName>
    </recommendedName>
</protein>
<dbReference type="Gene3D" id="3.40.630.30">
    <property type="match status" value="1"/>
</dbReference>
<dbReference type="InterPro" id="IPR000182">
    <property type="entry name" value="GNAT_dom"/>
</dbReference>
<evidence type="ECO:0000313" key="2">
    <source>
        <dbReference type="EMBL" id="KAF5853361.1"/>
    </source>
</evidence>
<dbReference type="PROSITE" id="PS51186">
    <property type="entry name" value="GNAT"/>
    <property type="match status" value="1"/>
</dbReference>
<dbReference type="AlphaFoldDB" id="A0A8H5ZN81"/>
<dbReference type="OMA" id="EFRQGHT"/>
<dbReference type="CDD" id="cd04301">
    <property type="entry name" value="NAT_SF"/>
    <property type="match status" value="1"/>
</dbReference>
<accession>A0A8H5ZN81</accession>
<evidence type="ECO:0000259" key="1">
    <source>
        <dbReference type="PROSITE" id="PS51186"/>
    </source>
</evidence>
<dbReference type="SUPFAM" id="SSF55729">
    <property type="entry name" value="Acyl-CoA N-acyltransferases (Nat)"/>
    <property type="match status" value="1"/>
</dbReference>
<dbReference type="GO" id="GO:0016747">
    <property type="term" value="F:acyltransferase activity, transferring groups other than amino-acyl groups"/>
    <property type="evidence" value="ECO:0007669"/>
    <property type="project" value="InterPro"/>
</dbReference>
<proteinExistence type="predicted"/>
<dbReference type="Proteomes" id="UP000624244">
    <property type="component" value="Unassembled WGS sequence"/>
</dbReference>
<dbReference type="PANTHER" id="PTHR42791:SF17">
    <property type="entry name" value="ACETYLTRANSFERASE, GNAT FAMILY FAMILY (AFU_ORTHOLOGUE AFUA_8G05690)"/>
    <property type="match status" value="1"/>
</dbReference>
<sequence>MGFVVLPALTPDISDVYDVYFATFKNNAVTRALFPSATEADLLNPKSEFRQGHTNHVQEWWKTSQTQYTLKCVDTESNRIVGMAIFDIYTAPSDWKRGEISWLQGKEREQAEALISPLWEVREKLWLNEKYIYGHVIAVHPEYQRKGVGEKIFRYGITISQNTGLPIYIESSKDGVRFYEKMGCRRLKENLKPSLQSIKSVEGKDLKVDDNLPLFVWLPEGAEKRLPDAVQLA</sequence>
<dbReference type="InterPro" id="IPR052523">
    <property type="entry name" value="Trichothecene_AcTrans"/>
</dbReference>
<dbReference type="EMBL" id="WNKQ01000002">
    <property type="protein sequence ID" value="KAF5853361.1"/>
    <property type="molecule type" value="Genomic_DNA"/>
</dbReference>
<organism evidence="2 3">
    <name type="scientific">Cochliobolus sativus</name>
    <name type="common">Common root rot and spot blotch fungus</name>
    <name type="synonym">Bipolaris sorokiniana</name>
    <dbReference type="NCBI Taxonomy" id="45130"/>
    <lineage>
        <taxon>Eukaryota</taxon>
        <taxon>Fungi</taxon>
        <taxon>Dikarya</taxon>
        <taxon>Ascomycota</taxon>
        <taxon>Pezizomycotina</taxon>
        <taxon>Dothideomycetes</taxon>
        <taxon>Pleosporomycetidae</taxon>
        <taxon>Pleosporales</taxon>
        <taxon>Pleosporineae</taxon>
        <taxon>Pleosporaceae</taxon>
        <taxon>Bipolaris</taxon>
    </lineage>
</organism>
<comment type="caution">
    <text evidence="2">The sequence shown here is derived from an EMBL/GenBank/DDBJ whole genome shotgun (WGS) entry which is preliminary data.</text>
</comment>
<evidence type="ECO:0000313" key="3">
    <source>
        <dbReference type="Proteomes" id="UP000624244"/>
    </source>
</evidence>
<name>A0A8H5ZN81_COCSA</name>
<dbReference type="PANTHER" id="PTHR42791">
    <property type="entry name" value="GNAT FAMILY ACETYLTRANSFERASE"/>
    <property type="match status" value="1"/>
</dbReference>
<dbReference type="InterPro" id="IPR016181">
    <property type="entry name" value="Acyl_CoA_acyltransferase"/>
</dbReference>
<reference evidence="2" key="1">
    <citation type="submission" date="2019-11" db="EMBL/GenBank/DDBJ databases">
        <title>Bipolaris sorokiniana Genome sequencing.</title>
        <authorList>
            <person name="Wang H."/>
        </authorList>
    </citation>
    <scope>NUCLEOTIDE SEQUENCE</scope>
</reference>
<gene>
    <name evidence="2" type="ORF">GGP41_001864</name>
</gene>